<dbReference type="EMBL" id="CM044706">
    <property type="protein sequence ID" value="KAI5658183.1"/>
    <property type="molecule type" value="Genomic_DNA"/>
</dbReference>
<organism evidence="1 2">
    <name type="scientific">Catharanthus roseus</name>
    <name type="common">Madagascar periwinkle</name>
    <name type="synonym">Vinca rosea</name>
    <dbReference type="NCBI Taxonomy" id="4058"/>
    <lineage>
        <taxon>Eukaryota</taxon>
        <taxon>Viridiplantae</taxon>
        <taxon>Streptophyta</taxon>
        <taxon>Embryophyta</taxon>
        <taxon>Tracheophyta</taxon>
        <taxon>Spermatophyta</taxon>
        <taxon>Magnoliopsida</taxon>
        <taxon>eudicotyledons</taxon>
        <taxon>Gunneridae</taxon>
        <taxon>Pentapetalae</taxon>
        <taxon>asterids</taxon>
        <taxon>lamiids</taxon>
        <taxon>Gentianales</taxon>
        <taxon>Apocynaceae</taxon>
        <taxon>Rauvolfioideae</taxon>
        <taxon>Vinceae</taxon>
        <taxon>Catharanthinae</taxon>
        <taxon>Catharanthus</taxon>
    </lineage>
</organism>
<gene>
    <name evidence="1" type="ORF">M9H77_26976</name>
</gene>
<comment type="caution">
    <text evidence="1">The sequence shown here is derived from an EMBL/GenBank/DDBJ whole genome shotgun (WGS) entry which is preliminary data.</text>
</comment>
<name>A0ACC0AB74_CATRO</name>
<dbReference type="Proteomes" id="UP001060085">
    <property type="component" value="Linkage Group LG06"/>
</dbReference>
<sequence>MAQNASFHPHKRSGQGRWRPQYPNKPVKSNQTGNGNRQNLMIRNPRLSCTYCGREGHTAETCYKKTGPCFFCGKTGHFAKQCPTTQLTTSETSRGVGRPPNMVEAVTHWALPRTPTEVQSFLGVDG</sequence>
<evidence type="ECO:0000313" key="2">
    <source>
        <dbReference type="Proteomes" id="UP001060085"/>
    </source>
</evidence>
<keyword evidence="2" id="KW-1185">Reference proteome</keyword>
<accession>A0ACC0AB74</accession>
<proteinExistence type="predicted"/>
<protein>
    <submittedName>
        <fullName evidence="1">Uncharacterized protein</fullName>
    </submittedName>
</protein>
<reference evidence="2" key="1">
    <citation type="journal article" date="2023" name="Nat. Plants">
        <title>Single-cell RNA sequencing provides a high-resolution roadmap for understanding the multicellular compartmentation of specialized metabolism.</title>
        <authorList>
            <person name="Sun S."/>
            <person name="Shen X."/>
            <person name="Li Y."/>
            <person name="Li Y."/>
            <person name="Wang S."/>
            <person name="Li R."/>
            <person name="Zhang H."/>
            <person name="Shen G."/>
            <person name="Guo B."/>
            <person name="Wei J."/>
            <person name="Xu J."/>
            <person name="St-Pierre B."/>
            <person name="Chen S."/>
            <person name="Sun C."/>
        </authorList>
    </citation>
    <scope>NUCLEOTIDE SEQUENCE [LARGE SCALE GENOMIC DNA]</scope>
</reference>
<evidence type="ECO:0000313" key="1">
    <source>
        <dbReference type="EMBL" id="KAI5658183.1"/>
    </source>
</evidence>